<keyword evidence="3" id="KW-1185">Reference proteome</keyword>
<dbReference type="Gene3D" id="3.10.450.50">
    <property type="match status" value="1"/>
</dbReference>
<dbReference type="CDD" id="cd00531">
    <property type="entry name" value="NTF2_like"/>
    <property type="match status" value="1"/>
</dbReference>
<dbReference type="SUPFAM" id="SSF54427">
    <property type="entry name" value="NTF2-like"/>
    <property type="match status" value="1"/>
</dbReference>
<proteinExistence type="predicted"/>
<organism evidence="2 3">
    <name type="scientific">Jatrophihabitans lederbergiae</name>
    <dbReference type="NCBI Taxonomy" id="3075547"/>
    <lineage>
        <taxon>Bacteria</taxon>
        <taxon>Bacillati</taxon>
        <taxon>Actinomycetota</taxon>
        <taxon>Actinomycetes</taxon>
        <taxon>Jatrophihabitantales</taxon>
        <taxon>Jatrophihabitantaceae</taxon>
        <taxon>Jatrophihabitans</taxon>
    </lineage>
</organism>
<name>A0ABU2JHG7_9ACTN</name>
<evidence type="ECO:0000313" key="3">
    <source>
        <dbReference type="Proteomes" id="UP001183176"/>
    </source>
</evidence>
<reference evidence="3" key="1">
    <citation type="submission" date="2023-07" db="EMBL/GenBank/DDBJ databases">
        <title>30 novel species of actinomycetes from the DSMZ collection.</title>
        <authorList>
            <person name="Nouioui I."/>
        </authorList>
    </citation>
    <scope>NUCLEOTIDE SEQUENCE [LARGE SCALE GENOMIC DNA]</scope>
    <source>
        <strain evidence="3">DSM 44399</strain>
    </source>
</reference>
<feature type="domain" description="SnoaL-like" evidence="1">
    <location>
        <begin position="10"/>
        <end position="124"/>
    </location>
</feature>
<dbReference type="InterPro" id="IPR037401">
    <property type="entry name" value="SnoaL-like"/>
</dbReference>
<evidence type="ECO:0000313" key="2">
    <source>
        <dbReference type="EMBL" id="MDT0264216.1"/>
    </source>
</evidence>
<dbReference type="Proteomes" id="UP001183176">
    <property type="component" value="Unassembled WGS sequence"/>
</dbReference>
<dbReference type="RefSeq" id="WP_311425357.1">
    <property type="nucleotide sequence ID" value="NZ_JAVREH010000078.1"/>
</dbReference>
<dbReference type="InterPro" id="IPR032710">
    <property type="entry name" value="NTF2-like_dom_sf"/>
</dbReference>
<dbReference type="Pfam" id="PF13577">
    <property type="entry name" value="SnoaL_4"/>
    <property type="match status" value="1"/>
</dbReference>
<accession>A0ABU2JHG7</accession>
<sequence length="141" mass="15663">MIDSDTYFNLQQFYAKQMQSLDGGDADAFAASFTTDGVFVHYPHDEVHGRDAIQAATRKGVERTRSLGIVRRHWFGMLEVTAGPDHTICTRYSAITSAVNASGEVRLEPTCMVEDVLVVNPDGGYLNHSRTVRRDDLKVAQ</sequence>
<evidence type="ECO:0000259" key="1">
    <source>
        <dbReference type="Pfam" id="PF13577"/>
    </source>
</evidence>
<protein>
    <submittedName>
        <fullName evidence="2">Nuclear transport factor 2 family protein</fullName>
    </submittedName>
</protein>
<gene>
    <name evidence="2" type="ORF">RM423_22880</name>
</gene>
<comment type="caution">
    <text evidence="2">The sequence shown here is derived from an EMBL/GenBank/DDBJ whole genome shotgun (WGS) entry which is preliminary data.</text>
</comment>
<dbReference type="EMBL" id="JAVREH010000078">
    <property type="protein sequence ID" value="MDT0264216.1"/>
    <property type="molecule type" value="Genomic_DNA"/>
</dbReference>